<name>A0A397S984_9GLOM</name>
<dbReference type="AlphaFoldDB" id="A0A397S984"/>
<feature type="region of interest" description="Disordered" evidence="1">
    <location>
        <begin position="126"/>
        <end position="185"/>
    </location>
</feature>
<dbReference type="EMBL" id="QKYT01000807">
    <property type="protein sequence ID" value="RIA81379.1"/>
    <property type="molecule type" value="Genomic_DNA"/>
</dbReference>
<protein>
    <submittedName>
        <fullName evidence="2">Uncharacterized protein</fullName>
    </submittedName>
</protein>
<dbReference type="Proteomes" id="UP000265703">
    <property type="component" value="Unassembled WGS sequence"/>
</dbReference>
<gene>
    <name evidence="2" type="ORF">C1645_865018</name>
</gene>
<feature type="region of interest" description="Disordered" evidence="1">
    <location>
        <begin position="79"/>
        <end position="105"/>
    </location>
</feature>
<evidence type="ECO:0000313" key="2">
    <source>
        <dbReference type="EMBL" id="RIA81379.1"/>
    </source>
</evidence>
<proteinExistence type="predicted"/>
<feature type="compositionally biased region" description="Polar residues" evidence="1">
    <location>
        <begin position="136"/>
        <end position="152"/>
    </location>
</feature>
<feature type="compositionally biased region" description="Polar residues" evidence="1">
    <location>
        <begin position="86"/>
        <end position="102"/>
    </location>
</feature>
<reference evidence="2 3" key="1">
    <citation type="submission" date="2018-06" db="EMBL/GenBank/DDBJ databases">
        <title>Comparative genomics reveals the genomic features of Rhizophagus irregularis, R. cerebriforme, R. diaphanum and Gigaspora rosea, and their symbiotic lifestyle signature.</title>
        <authorList>
            <person name="Morin E."/>
            <person name="San Clemente H."/>
            <person name="Chen E.C.H."/>
            <person name="De La Providencia I."/>
            <person name="Hainaut M."/>
            <person name="Kuo A."/>
            <person name="Kohler A."/>
            <person name="Murat C."/>
            <person name="Tang N."/>
            <person name="Roy S."/>
            <person name="Loubradou J."/>
            <person name="Henrissat B."/>
            <person name="Grigoriev I.V."/>
            <person name="Corradi N."/>
            <person name="Roux C."/>
            <person name="Martin F.M."/>
        </authorList>
    </citation>
    <scope>NUCLEOTIDE SEQUENCE [LARGE SCALE GENOMIC DNA]</scope>
    <source>
        <strain evidence="2 3">DAOM 227022</strain>
    </source>
</reference>
<evidence type="ECO:0000313" key="3">
    <source>
        <dbReference type="Proteomes" id="UP000265703"/>
    </source>
</evidence>
<sequence>MYIRAVHLGMPVDAPRDATSLDNYINDELTKRLGLIEIHLAKLSKENTRDTEFLDSNILGNDDVDKRLGLIETHLAKLTRRDSRNTKSSQRPRLESSTTSNNKEFKKRLGRIEAYLAKLARSSKSKSGRVRMITADEQSSADFFDNDTTSPSKPEDNDDDFDNSSTESDSEKHDTNIYITYGKKK</sequence>
<keyword evidence="3" id="KW-1185">Reference proteome</keyword>
<evidence type="ECO:0000256" key="1">
    <source>
        <dbReference type="SAM" id="MobiDB-lite"/>
    </source>
</evidence>
<accession>A0A397S984</accession>
<organism evidence="2 3">
    <name type="scientific">Glomus cerebriforme</name>
    <dbReference type="NCBI Taxonomy" id="658196"/>
    <lineage>
        <taxon>Eukaryota</taxon>
        <taxon>Fungi</taxon>
        <taxon>Fungi incertae sedis</taxon>
        <taxon>Mucoromycota</taxon>
        <taxon>Glomeromycotina</taxon>
        <taxon>Glomeromycetes</taxon>
        <taxon>Glomerales</taxon>
        <taxon>Glomeraceae</taxon>
        <taxon>Glomus</taxon>
    </lineage>
</organism>
<comment type="caution">
    <text evidence="2">The sequence shown here is derived from an EMBL/GenBank/DDBJ whole genome shotgun (WGS) entry which is preliminary data.</text>
</comment>